<dbReference type="CDD" id="cd18090">
    <property type="entry name" value="Arginine_MT_Sfm1"/>
    <property type="match status" value="1"/>
</dbReference>
<evidence type="ECO:0000313" key="1">
    <source>
        <dbReference type="EMBL" id="KNC98237.1"/>
    </source>
</evidence>
<accession>A0A0L0HAN7</accession>
<dbReference type="eggNOG" id="ENOG502RXXJ">
    <property type="taxonomic scope" value="Eukaryota"/>
</dbReference>
<dbReference type="AlphaFoldDB" id="A0A0L0HAN7"/>
<dbReference type="GO" id="GO:0035241">
    <property type="term" value="F:protein-arginine omega-N monomethyltransferase activity"/>
    <property type="evidence" value="ECO:0007669"/>
    <property type="project" value="TreeGrafter"/>
</dbReference>
<sequence>MVFKYIVEHMEPELDEWSELEYANILQKVGQNRLYLTHVHPDLLARLPERIGPNSGIISTTKAVLELDEVDPAKVILLDPSATQPLEPSDGENFKWLLFGGILGDDPPQDRTKELRKLGFTTRHLGPVQMTTDTAVIVAKHVIEGKTPLDKLEYVDRPEIRLGKKETVELPFRYLVKEGKPQLPNGLLELLKKSNEISLV</sequence>
<dbReference type="InterPro" id="IPR007364">
    <property type="entry name" value="SFM1-like"/>
</dbReference>
<dbReference type="PANTHER" id="PTHR35517:SF1">
    <property type="entry name" value="PROTEIN ARGININE N-METHYLTRANSFERASE SFM1"/>
    <property type="match status" value="1"/>
</dbReference>
<dbReference type="OrthoDB" id="373498at2759"/>
<dbReference type="RefSeq" id="XP_016606277.1">
    <property type="nucleotide sequence ID" value="XM_016754837.1"/>
</dbReference>
<protein>
    <recommendedName>
        <fullName evidence="3">SAM-dependent MTase TRM10-type domain-containing protein</fullName>
    </recommendedName>
</protein>
<proteinExistence type="predicted"/>
<gene>
    <name evidence="1" type="ORF">SPPG_06637</name>
</gene>
<dbReference type="OMA" id="LEYIHIC"/>
<reference evidence="1 2" key="1">
    <citation type="submission" date="2009-08" db="EMBL/GenBank/DDBJ databases">
        <title>The Genome Sequence of Spizellomyces punctatus strain DAOM BR117.</title>
        <authorList>
            <consortium name="The Broad Institute Genome Sequencing Platform"/>
            <person name="Russ C."/>
            <person name="Cuomo C."/>
            <person name="Shea T."/>
            <person name="Young S.K."/>
            <person name="Zeng Q."/>
            <person name="Koehrsen M."/>
            <person name="Haas B."/>
            <person name="Borodovsky M."/>
            <person name="Guigo R."/>
            <person name="Alvarado L."/>
            <person name="Berlin A."/>
            <person name="Bochicchio J."/>
            <person name="Borenstein D."/>
            <person name="Chapman S."/>
            <person name="Chen Z."/>
            <person name="Engels R."/>
            <person name="Freedman E."/>
            <person name="Gellesch M."/>
            <person name="Goldberg J."/>
            <person name="Griggs A."/>
            <person name="Gujja S."/>
            <person name="Heiman D."/>
            <person name="Hepburn T."/>
            <person name="Howarth C."/>
            <person name="Jen D."/>
            <person name="Larson L."/>
            <person name="Lewis B."/>
            <person name="Mehta T."/>
            <person name="Park D."/>
            <person name="Pearson M."/>
            <person name="Roberts A."/>
            <person name="Saif S."/>
            <person name="Shenoy N."/>
            <person name="Sisk P."/>
            <person name="Stolte C."/>
            <person name="Sykes S."/>
            <person name="Thomson T."/>
            <person name="Walk T."/>
            <person name="White J."/>
            <person name="Yandava C."/>
            <person name="Burger G."/>
            <person name="Gray M.W."/>
            <person name="Holland P.W.H."/>
            <person name="King N."/>
            <person name="Lang F.B.F."/>
            <person name="Roger A.J."/>
            <person name="Ruiz-Trillo I."/>
            <person name="Lander E."/>
            <person name="Nusbaum C."/>
        </authorList>
    </citation>
    <scope>NUCLEOTIDE SEQUENCE [LARGE SCALE GENOMIC DNA]</scope>
    <source>
        <strain evidence="1 2">DAOM BR117</strain>
    </source>
</reference>
<dbReference type="VEuPathDB" id="FungiDB:SPPG_06637"/>
<dbReference type="EMBL" id="KQ257461">
    <property type="protein sequence ID" value="KNC98237.1"/>
    <property type="molecule type" value="Genomic_DNA"/>
</dbReference>
<dbReference type="Proteomes" id="UP000053201">
    <property type="component" value="Unassembled WGS sequence"/>
</dbReference>
<keyword evidence="2" id="KW-1185">Reference proteome</keyword>
<dbReference type="InParanoid" id="A0A0L0HAN7"/>
<organism evidence="1 2">
    <name type="scientific">Spizellomyces punctatus (strain DAOM BR117)</name>
    <dbReference type="NCBI Taxonomy" id="645134"/>
    <lineage>
        <taxon>Eukaryota</taxon>
        <taxon>Fungi</taxon>
        <taxon>Fungi incertae sedis</taxon>
        <taxon>Chytridiomycota</taxon>
        <taxon>Chytridiomycota incertae sedis</taxon>
        <taxon>Chytridiomycetes</taxon>
        <taxon>Spizellomycetales</taxon>
        <taxon>Spizellomycetaceae</taxon>
        <taxon>Spizellomyces</taxon>
    </lineage>
</organism>
<evidence type="ECO:0000313" key="2">
    <source>
        <dbReference type="Proteomes" id="UP000053201"/>
    </source>
</evidence>
<dbReference type="GeneID" id="27689928"/>
<dbReference type="PANTHER" id="PTHR35517">
    <property type="entry name" value="PROTEIN ARGININE N-METHYLTRANSFERASE SFM1"/>
    <property type="match status" value="1"/>
</dbReference>
<evidence type="ECO:0008006" key="3">
    <source>
        <dbReference type="Google" id="ProtNLM"/>
    </source>
</evidence>
<name>A0A0L0HAN7_SPIPD</name>
<dbReference type="Pfam" id="PF04252">
    <property type="entry name" value="SFM1-like"/>
    <property type="match status" value="1"/>
</dbReference>